<gene>
    <name evidence="6" type="primary">BMT1_3</name>
    <name evidence="6" type="ORF">HRR80_004505</name>
</gene>
<evidence type="ECO:0000313" key="6">
    <source>
        <dbReference type="EMBL" id="KAJ8991887.1"/>
    </source>
</evidence>
<organism evidence="6 7">
    <name type="scientific">Exophiala dermatitidis</name>
    <name type="common">Black yeast-like fungus</name>
    <name type="synonym">Wangiella dermatitidis</name>
    <dbReference type="NCBI Taxonomy" id="5970"/>
    <lineage>
        <taxon>Eukaryota</taxon>
        <taxon>Fungi</taxon>
        <taxon>Dikarya</taxon>
        <taxon>Ascomycota</taxon>
        <taxon>Pezizomycotina</taxon>
        <taxon>Eurotiomycetes</taxon>
        <taxon>Chaetothyriomycetidae</taxon>
        <taxon>Chaetothyriales</taxon>
        <taxon>Herpotrichiellaceae</taxon>
        <taxon>Exophiala</taxon>
    </lineage>
</organism>
<sequence length="767" mass="85902">MSSAKDASSKMPSVQALEQGAAARWATPLVSLKMRPLFSRRTLIAGASLFVLSLLFHQTYYLRGTEPLISSEVELLPNHHEKQPQQQHDKQQAITGSGQNYEARGLFKAVWVEGYDNTAIPGGEYVGQNLSCSTLAHSSEIGVQESFFLHDNFVEIAAELDAHPMIDYAPTMNRIKEGTFSLNEILAASWDRLATACVWMPDHGVHLCVSRIIFHPGGQKDRCRISFLRGQIYSENWMHLDRYTLKWKGREIQFPKVFDTPTEYKIGGLLFGPEDARIIIEEGVEDAEPVIVFNMITSRSNWKRAMWIFRPFSEQSNILTVRGTERPKKEKNWAPFFVRELEQDDPESNTTTSAGQPSKHIHFIWRFEPLTVLKCRLSTGMCDVVFEQKVLPALSSQHDDHDGSLRGGTQLIPIPLSNKEKLESPFGSPNVQAFVSFPRTHVEKAGGCRQAVYRPELTVLVTNTTHFYLTYASQALDFGEGVVMDADALADPCGKGRIMITNSIARWDLDGRDANGKQMDVMTLTLSVDDATVQVMMVAGVWNLLRGLPSLASYFGQQKVESTTEGFPTFANDAAQNEYSALLEPFDRYERANAVGWDVRACLEESAISYVNSHVDKVKQAEEKKKAAEKAKADEKQAEEKAKADEEKKKKDEAAKKAKEEEAKKKEAEAKKLQEQKALEEEEKNKKAKEAQQQEKTASEQAKDTGSKSVDNKNNKKPQDAKEQPKDIKDSDTKPAADSKDDSKKVQDFPTTSEAKNQPKTSTPAAR</sequence>
<keyword evidence="3" id="KW-0735">Signal-anchor</keyword>
<comment type="subcellular location">
    <subcellularLocation>
        <location evidence="1">Membrane</location>
        <topology evidence="1">Single-pass type II membrane protein</topology>
    </subcellularLocation>
</comment>
<evidence type="ECO:0000256" key="1">
    <source>
        <dbReference type="ARBA" id="ARBA00004606"/>
    </source>
</evidence>
<comment type="similarity">
    <text evidence="2">Belongs to the BMT family.</text>
</comment>
<feature type="compositionally biased region" description="Basic and acidic residues" evidence="4">
    <location>
        <begin position="628"/>
        <end position="747"/>
    </location>
</feature>
<feature type="compositionally biased region" description="Polar residues" evidence="4">
    <location>
        <begin position="749"/>
        <end position="767"/>
    </location>
</feature>
<keyword evidence="5" id="KW-0812">Transmembrane</keyword>
<dbReference type="InterPro" id="IPR021988">
    <property type="entry name" value="BMT1"/>
</dbReference>
<comment type="caution">
    <text evidence="6">The sequence shown here is derived from an EMBL/GenBank/DDBJ whole genome shotgun (WGS) entry which is preliminary data.</text>
</comment>
<feature type="transmembrane region" description="Helical" evidence="5">
    <location>
        <begin position="43"/>
        <end position="62"/>
    </location>
</feature>
<proteinExistence type="inferred from homology"/>
<dbReference type="Pfam" id="PF12141">
    <property type="entry name" value="BMT"/>
    <property type="match status" value="2"/>
</dbReference>
<evidence type="ECO:0000256" key="2">
    <source>
        <dbReference type="ARBA" id="ARBA00009486"/>
    </source>
</evidence>
<dbReference type="PANTHER" id="PTHR48134:SF2">
    <property type="entry name" value="OS04G0609100 PROTEIN"/>
    <property type="match status" value="1"/>
</dbReference>
<reference evidence="6" key="1">
    <citation type="submission" date="2023-01" db="EMBL/GenBank/DDBJ databases">
        <title>Exophiala dermititidis isolated from Cystic Fibrosis Patient.</title>
        <authorList>
            <person name="Kurbessoian T."/>
            <person name="Crocker A."/>
            <person name="Murante D."/>
            <person name="Hogan D.A."/>
            <person name="Stajich J.E."/>
        </authorList>
    </citation>
    <scope>NUCLEOTIDE SEQUENCE</scope>
    <source>
        <strain evidence="6">Ex8</strain>
    </source>
</reference>
<evidence type="ECO:0000256" key="3">
    <source>
        <dbReference type="ARBA" id="ARBA00022968"/>
    </source>
</evidence>
<dbReference type="GO" id="GO:0000030">
    <property type="term" value="F:mannosyltransferase activity"/>
    <property type="evidence" value="ECO:0007669"/>
    <property type="project" value="InterPro"/>
</dbReference>
<dbReference type="PANTHER" id="PTHR48134">
    <property type="entry name" value="GLYCOPROTEIN 96-92-RELATED-RELATED"/>
    <property type="match status" value="1"/>
</dbReference>
<evidence type="ECO:0000313" key="7">
    <source>
        <dbReference type="Proteomes" id="UP001161757"/>
    </source>
</evidence>
<accession>A0AAN6EXZ3</accession>
<evidence type="ECO:0000256" key="4">
    <source>
        <dbReference type="SAM" id="MobiDB-lite"/>
    </source>
</evidence>
<feature type="region of interest" description="Disordered" evidence="4">
    <location>
        <begin position="628"/>
        <end position="767"/>
    </location>
</feature>
<evidence type="ECO:0000256" key="5">
    <source>
        <dbReference type="SAM" id="Phobius"/>
    </source>
</evidence>
<dbReference type="Proteomes" id="UP001161757">
    <property type="component" value="Unassembled WGS sequence"/>
</dbReference>
<dbReference type="AlphaFoldDB" id="A0AAN6EXZ3"/>
<name>A0AAN6EXZ3_EXODE</name>
<dbReference type="EMBL" id="JAJGCB010000007">
    <property type="protein sequence ID" value="KAJ8991887.1"/>
    <property type="molecule type" value="Genomic_DNA"/>
</dbReference>
<keyword evidence="5" id="KW-0472">Membrane</keyword>
<protein>
    <submittedName>
        <fullName evidence="6">Beta-mannosyltransferase 1</fullName>
    </submittedName>
</protein>
<keyword evidence="5" id="KW-1133">Transmembrane helix</keyword>
<dbReference type="GO" id="GO:0016020">
    <property type="term" value="C:membrane"/>
    <property type="evidence" value="ECO:0007669"/>
    <property type="project" value="UniProtKB-SubCell"/>
</dbReference>